<organism evidence="2 3">
    <name type="scientific">Nocardioides mangrovicus</name>
    <dbReference type="NCBI Taxonomy" id="2478913"/>
    <lineage>
        <taxon>Bacteria</taxon>
        <taxon>Bacillati</taxon>
        <taxon>Actinomycetota</taxon>
        <taxon>Actinomycetes</taxon>
        <taxon>Propionibacteriales</taxon>
        <taxon>Nocardioidaceae</taxon>
        <taxon>Nocardioides</taxon>
    </lineage>
</organism>
<reference evidence="2 3" key="1">
    <citation type="submission" date="2018-10" db="EMBL/GenBank/DDBJ databases">
        <title>Marmoricola sp. 4Q3S-7 whole genome shotgun sequence.</title>
        <authorList>
            <person name="Li F."/>
        </authorList>
    </citation>
    <scope>NUCLEOTIDE SEQUENCE [LARGE SCALE GENOMIC DNA]</scope>
    <source>
        <strain evidence="2 3">4Q3S-7</strain>
    </source>
</reference>
<dbReference type="CDD" id="cd00093">
    <property type="entry name" value="HTH_XRE"/>
    <property type="match status" value="1"/>
</dbReference>
<accession>A0A3L8NZT6</accession>
<evidence type="ECO:0000259" key="1">
    <source>
        <dbReference type="PROSITE" id="PS50943"/>
    </source>
</evidence>
<dbReference type="Proteomes" id="UP000281708">
    <property type="component" value="Unassembled WGS sequence"/>
</dbReference>
<dbReference type="AlphaFoldDB" id="A0A3L8NZT6"/>
<dbReference type="Gene3D" id="3.30.450.180">
    <property type="match status" value="1"/>
</dbReference>
<keyword evidence="3" id="KW-1185">Reference proteome</keyword>
<evidence type="ECO:0000313" key="2">
    <source>
        <dbReference type="EMBL" id="RLV48434.1"/>
    </source>
</evidence>
<comment type="caution">
    <text evidence="2">The sequence shown here is derived from an EMBL/GenBank/DDBJ whole genome shotgun (WGS) entry which is preliminary data.</text>
</comment>
<name>A0A3L8NZT6_9ACTN</name>
<dbReference type="Pfam" id="PF13560">
    <property type="entry name" value="HTH_31"/>
    <property type="match status" value="1"/>
</dbReference>
<sequence>MDRAALAAFLRTRREALQPEDVGLTPSPRRRTPGLRREEVAVLAGMSTDYYARLEQQRGPQPSLSVLLTVARTLRLSLDERDHLIRLAGHLPAPRSHRTDHVAPALLRVLDRLDDTPAVVISDLGETLAQNRGGVALLGDQMQHEGPRRSAFFRWFTDPAERARYPERDHAHQTTMQTANLRAAISSGGEDERSRAIVEGLLEHSAEFRRAWAEQQVAYRHESRKTLVHPELGEVEVDCQKLRSENLAQALLVFTATPGSPSAEKLRLLAVLGPERFAPA</sequence>
<dbReference type="InterPro" id="IPR010982">
    <property type="entry name" value="Lambda_DNA-bd_dom_sf"/>
</dbReference>
<feature type="non-terminal residue" evidence="2">
    <location>
        <position position="280"/>
    </location>
</feature>
<feature type="domain" description="HTH cro/C1-type" evidence="1">
    <location>
        <begin position="34"/>
        <end position="81"/>
    </location>
</feature>
<dbReference type="PROSITE" id="PS50943">
    <property type="entry name" value="HTH_CROC1"/>
    <property type="match status" value="1"/>
</dbReference>
<dbReference type="EMBL" id="RDBE01000010">
    <property type="protein sequence ID" value="RLV48434.1"/>
    <property type="molecule type" value="Genomic_DNA"/>
</dbReference>
<dbReference type="InterPro" id="IPR041413">
    <property type="entry name" value="MLTR_LBD"/>
</dbReference>
<proteinExistence type="predicted"/>
<dbReference type="PANTHER" id="PTHR35010">
    <property type="entry name" value="BLL4672 PROTEIN-RELATED"/>
    <property type="match status" value="1"/>
</dbReference>
<evidence type="ECO:0000313" key="3">
    <source>
        <dbReference type="Proteomes" id="UP000281708"/>
    </source>
</evidence>
<dbReference type="InterPro" id="IPR001387">
    <property type="entry name" value="Cro/C1-type_HTH"/>
</dbReference>
<dbReference type="SUPFAM" id="SSF47413">
    <property type="entry name" value="lambda repressor-like DNA-binding domains"/>
    <property type="match status" value="1"/>
</dbReference>
<gene>
    <name evidence="2" type="ORF">D9V37_19000</name>
</gene>
<dbReference type="Pfam" id="PF17765">
    <property type="entry name" value="MLTR_LBD"/>
    <property type="match status" value="1"/>
</dbReference>
<dbReference type="SMART" id="SM00530">
    <property type="entry name" value="HTH_XRE"/>
    <property type="match status" value="1"/>
</dbReference>
<dbReference type="Gene3D" id="1.10.260.40">
    <property type="entry name" value="lambda repressor-like DNA-binding domains"/>
    <property type="match status" value="1"/>
</dbReference>
<dbReference type="OrthoDB" id="3212310at2"/>
<dbReference type="GO" id="GO:0003677">
    <property type="term" value="F:DNA binding"/>
    <property type="evidence" value="ECO:0007669"/>
    <property type="project" value="InterPro"/>
</dbReference>
<protein>
    <submittedName>
        <fullName evidence="2">XRE family transcriptional regulator</fullName>
    </submittedName>
</protein>
<dbReference type="PANTHER" id="PTHR35010:SF2">
    <property type="entry name" value="BLL4672 PROTEIN"/>
    <property type="match status" value="1"/>
</dbReference>